<comment type="catalytic activity">
    <reaction evidence="1">
        <text>ATP + protein L-histidine = ADP + protein N-phospho-L-histidine.</text>
        <dbReference type="EC" id="2.7.13.3"/>
    </reaction>
</comment>
<evidence type="ECO:0000259" key="4">
    <source>
        <dbReference type="PROSITE" id="PS50109"/>
    </source>
</evidence>
<dbReference type="Gene3D" id="3.30.565.10">
    <property type="entry name" value="Histidine kinase-like ATPase, C-terminal domain"/>
    <property type="match status" value="1"/>
</dbReference>
<dbReference type="InterPro" id="IPR005467">
    <property type="entry name" value="His_kinase_dom"/>
</dbReference>
<comment type="caution">
    <text evidence="5">The sequence shown here is derived from an EMBL/GenBank/DDBJ whole genome shotgun (WGS) entry which is preliminary data.</text>
</comment>
<dbReference type="PRINTS" id="PR00344">
    <property type="entry name" value="BCTRLSENSOR"/>
</dbReference>
<dbReference type="PANTHER" id="PTHR43065">
    <property type="entry name" value="SENSOR HISTIDINE KINASE"/>
    <property type="match status" value="1"/>
</dbReference>
<dbReference type="Pfam" id="PF00512">
    <property type="entry name" value="HisKA"/>
    <property type="match status" value="1"/>
</dbReference>
<dbReference type="GO" id="GO:0000155">
    <property type="term" value="F:phosphorelay sensor kinase activity"/>
    <property type="evidence" value="ECO:0007669"/>
    <property type="project" value="InterPro"/>
</dbReference>
<dbReference type="Pfam" id="PF12974">
    <property type="entry name" value="Phosphonate-bd"/>
    <property type="match status" value="1"/>
</dbReference>
<dbReference type="SUPFAM" id="SSF55874">
    <property type="entry name" value="ATPase domain of HSP90 chaperone/DNA topoisomerase II/histidine kinase"/>
    <property type="match status" value="1"/>
</dbReference>
<dbReference type="InterPro" id="IPR036097">
    <property type="entry name" value="HisK_dim/P_sf"/>
</dbReference>
<dbReference type="InterPro" id="IPR003594">
    <property type="entry name" value="HATPase_dom"/>
</dbReference>
<dbReference type="AlphaFoldDB" id="A0A7C9QT96"/>
<keyword evidence="6" id="KW-1185">Reference proteome</keyword>
<gene>
    <name evidence="5" type="ORF">G4223_06500</name>
</gene>
<proteinExistence type="predicted"/>
<dbReference type="SMART" id="SM00387">
    <property type="entry name" value="HATPase_c"/>
    <property type="match status" value="1"/>
</dbReference>
<name>A0A7C9QT96_9PROT</name>
<dbReference type="CDD" id="cd00082">
    <property type="entry name" value="HisKA"/>
    <property type="match status" value="1"/>
</dbReference>
<dbReference type="SUPFAM" id="SSF47384">
    <property type="entry name" value="Homodimeric domain of signal transducing histidine kinase"/>
    <property type="match status" value="1"/>
</dbReference>
<evidence type="ECO:0000256" key="1">
    <source>
        <dbReference type="ARBA" id="ARBA00000085"/>
    </source>
</evidence>
<dbReference type="InterPro" id="IPR004358">
    <property type="entry name" value="Sig_transdc_His_kin-like_C"/>
</dbReference>
<feature type="domain" description="Histidine kinase" evidence="4">
    <location>
        <begin position="365"/>
        <end position="576"/>
    </location>
</feature>
<dbReference type="Pfam" id="PF02518">
    <property type="entry name" value="HATPase_c"/>
    <property type="match status" value="1"/>
</dbReference>
<keyword evidence="3" id="KW-0597">Phosphoprotein</keyword>
<dbReference type="SUPFAM" id="SSF53850">
    <property type="entry name" value="Periplasmic binding protein-like II"/>
    <property type="match status" value="1"/>
</dbReference>
<protein>
    <recommendedName>
        <fullName evidence="2">histidine kinase</fullName>
        <ecNumber evidence="2">2.7.13.3</ecNumber>
    </recommendedName>
</protein>
<dbReference type="PANTHER" id="PTHR43065:SF42">
    <property type="entry name" value="TWO-COMPONENT SENSOR PPRA"/>
    <property type="match status" value="1"/>
</dbReference>
<evidence type="ECO:0000256" key="2">
    <source>
        <dbReference type="ARBA" id="ARBA00012438"/>
    </source>
</evidence>
<dbReference type="SMART" id="SM00388">
    <property type="entry name" value="HisKA"/>
    <property type="match status" value="1"/>
</dbReference>
<dbReference type="Gene3D" id="1.10.287.130">
    <property type="match status" value="1"/>
</dbReference>
<accession>A0A7C9QT96</accession>
<dbReference type="PROSITE" id="PS50109">
    <property type="entry name" value="HIS_KIN"/>
    <property type="match status" value="1"/>
</dbReference>
<organism evidence="5 6">
    <name type="scientific">Magnetospirillum aberrantis SpK</name>
    <dbReference type="NCBI Taxonomy" id="908842"/>
    <lineage>
        <taxon>Bacteria</taxon>
        <taxon>Pseudomonadati</taxon>
        <taxon>Pseudomonadota</taxon>
        <taxon>Alphaproteobacteria</taxon>
        <taxon>Rhodospirillales</taxon>
        <taxon>Rhodospirillaceae</taxon>
        <taxon>Magnetospirillum</taxon>
    </lineage>
</organism>
<dbReference type="InterPro" id="IPR036890">
    <property type="entry name" value="HATPase_C_sf"/>
</dbReference>
<evidence type="ECO:0000256" key="3">
    <source>
        <dbReference type="ARBA" id="ARBA00022553"/>
    </source>
</evidence>
<dbReference type="InterPro" id="IPR003661">
    <property type="entry name" value="HisK_dim/P_dom"/>
</dbReference>
<dbReference type="Proteomes" id="UP000480684">
    <property type="component" value="Unassembled WGS sequence"/>
</dbReference>
<dbReference type="EC" id="2.7.13.3" evidence="2"/>
<dbReference type="RefSeq" id="WP_163676764.1">
    <property type="nucleotide sequence ID" value="NZ_JAAIYP010000034.1"/>
</dbReference>
<dbReference type="EMBL" id="JAAIYP010000034">
    <property type="protein sequence ID" value="NFV79757.1"/>
    <property type="molecule type" value="Genomic_DNA"/>
</dbReference>
<evidence type="ECO:0000313" key="5">
    <source>
        <dbReference type="EMBL" id="NFV79757.1"/>
    </source>
</evidence>
<reference evidence="5 6" key="1">
    <citation type="submission" date="2020-02" db="EMBL/GenBank/DDBJ databases">
        <authorList>
            <person name="Dziuba M."/>
            <person name="Kuznetsov B."/>
            <person name="Mardanov A."/>
            <person name="Ravin N."/>
            <person name="Grouzdev D."/>
        </authorList>
    </citation>
    <scope>NUCLEOTIDE SEQUENCE [LARGE SCALE GENOMIC DNA]</scope>
    <source>
        <strain evidence="5 6">SpK</strain>
    </source>
</reference>
<dbReference type="Gene3D" id="3.40.190.10">
    <property type="entry name" value="Periplasmic binding protein-like II"/>
    <property type="match status" value="2"/>
</dbReference>
<sequence>MLLGRLLILVALCLLPVLARAEPSELRIGILAFRGAERAEAEWEPTLRHLGANLPEYALRAVPLDLDGLAGAVRDETVDFVITNPGHYVELEAAEGIIRIASLAASAETVTARNVASAVVVRASRTDLRRLADLRGTRLAAVAPEAFGGFRVAWREMAEIGIDPFDDTSGVDFLGFPIERVVEAVASGAADAGIVRACLLEQMAAEGKLRAEDFRVLDGRIPPGGGCLTSTRSYPDWPFAKLAHTPDALAKRVAVALLTMPVRDGHAWTVPVDYQPVHELFRALKIGPYEYLRHRSLGQMARDYWPFLAFAALAALWWLIHVARVEVLVRRRTEELKAAHEEARRRRDEMEHGARLALLGEMASSLAHEINQPLAAIANYANGCQRRLTAHTDPEGVAEGIGQIATQAERAAGIVRRMRAFVRKRVPEPHILDLNDPVREALGLFQAIAARRGVTVSAFLADGLGMVRADRVQMEQVVLNLLQNAADAMAGRDDRRITVSTWGDAERVRLSVADSGPGLSAEALAHLFEPFFTTKPEGLGLGLSLSRGFVEAHGGRLWAESGPDGACFHFTLPRLREDAS</sequence>
<evidence type="ECO:0000313" key="6">
    <source>
        <dbReference type="Proteomes" id="UP000480684"/>
    </source>
</evidence>